<evidence type="ECO:0000313" key="2">
    <source>
        <dbReference type="Proteomes" id="UP000284990"/>
    </source>
</evidence>
<reference evidence="1 2" key="1">
    <citation type="submission" date="2018-08" db="EMBL/GenBank/DDBJ databases">
        <title>A genome reference for cultivated species of the human gut microbiota.</title>
        <authorList>
            <person name="Zou Y."/>
            <person name="Xue W."/>
            <person name="Luo G."/>
        </authorList>
    </citation>
    <scope>NUCLEOTIDE SEQUENCE [LARGE SCALE GENOMIC DNA]</scope>
    <source>
        <strain evidence="1 2">AM42-23AC</strain>
    </source>
</reference>
<comment type="caution">
    <text evidence="1">The sequence shown here is derived from an EMBL/GenBank/DDBJ whole genome shotgun (WGS) entry which is preliminary data.</text>
</comment>
<name>A0AA92V218_9BACT</name>
<dbReference type="Proteomes" id="UP000284990">
    <property type="component" value="Unassembled WGS sequence"/>
</dbReference>
<proteinExistence type="predicted"/>
<gene>
    <name evidence="1" type="ORF">DW916_00845</name>
</gene>
<sequence>MNKNKAKIETDKKGAVPSSCIEITDFDRGMWCVIQIILTTQKDYSLTAELCRNVGFGFNKIKALQEDCGQSFEEEVNDFLKDCSNGGTDLNLPEE</sequence>
<dbReference type="EMBL" id="QSFW01000002">
    <property type="protein sequence ID" value="RHA89097.1"/>
    <property type="molecule type" value="Genomic_DNA"/>
</dbReference>
<organism evidence="1 2">
    <name type="scientific">Segatella copri</name>
    <dbReference type="NCBI Taxonomy" id="165179"/>
    <lineage>
        <taxon>Bacteria</taxon>
        <taxon>Pseudomonadati</taxon>
        <taxon>Bacteroidota</taxon>
        <taxon>Bacteroidia</taxon>
        <taxon>Bacteroidales</taxon>
        <taxon>Prevotellaceae</taxon>
        <taxon>Segatella</taxon>
    </lineage>
</organism>
<evidence type="ECO:0000313" key="1">
    <source>
        <dbReference type="EMBL" id="RHA89097.1"/>
    </source>
</evidence>
<protein>
    <submittedName>
        <fullName evidence="1">Uncharacterized protein</fullName>
    </submittedName>
</protein>
<accession>A0AA92V218</accession>
<dbReference type="AlphaFoldDB" id="A0AA92V218"/>